<dbReference type="OrthoDB" id="9135566at2"/>
<protein>
    <submittedName>
        <fullName evidence="1">Uncharacterized protein</fullName>
    </submittedName>
</protein>
<gene>
    <name evidence="1" type="ORF">SAMN04487969_12313</name>
</gene>
<dbReference type="EMBL" id="FONN01000023">
    <property type="protein sequence ID" value="SFF28581.1"/>
    <property type="molecule type" value="Genomic_DNA"/>
</dbReference>
<dbReference type="RefSeq" id="WP_052737256.1">
    <property type="nucleotide sequence ID" value="NZ_FONN01000023.1"/>
</dbReference>
<evidence type="ECO:0000313" key="1">
    <source>
        <dbReference type="EMBL" id="SFF28581.1"/>
    </source>
</evidence>
<name>A0A1I2HJH0_9BACL</name>
<reference evidence="2" key="1">
    <citation type="submission" date="2016-10" db="EMBL/GenBank/DDBJ databases">
        <authorList>
            <person name="Varghese N."/>
            <person name="Submissions S."/>
        </authorList>
    </citation>
    <scope>NUCLEOTIDE SEQUENCE [LARGE SCALE GENOMIC DNA]</scope>
    <source>
        <strain evidence="2">CGMCC 1.10223</strain>
    </source>
</reference>
<proteinExistence type="predicted"/>
<evidence type="ECO:0000313" key="2">
    <source>
        <dbReference type="Proteomes" id="UP000183410"/>
    </source>
</evidence>
<accession>A0A1I2HJH0</accession>
<sequence>METDKLYGLHFQKIACSKEWLKKMMITEKRQMNVIRHFRYPELACCISEGAQHLRQLNLNQMTDYTIVRGFYTHHRGHFIGITATSEGPLFFYDKQCFKLSEGKFMITLEHDDKRNTFSFWWDGVEICRLNYQRQLYQYNEGIVDDDGIRDFFAWLYLSTGPRKFWRFQKFYTVKSS</sequence>
<dbReference type="AlphaFoldDB" id="A0A1I2HJH0"/>
<organism evidence="1 2">
    <name type="scientific">Paenibacillus algorifonticola</name>
    <dbReference type="NCBI Taxonomy" id="684063"/>
    <lineage>
        <taxon>Bacteria</taxon>
        <taxon>Bacillati</taxon>
        <taxon>Bacillota</taxon>
        <taxon>Bacilli</taxon>
        <taxon>Bacillales</taxon>
        <taxon>Paenibacillaceae</taxon>
        <taxon>Paenibacillus</taxon>
    </lineage>
</organism>
<keyword evidence="2" id="KW-1185">Reference proteome</keyword>
<dbReference type="Proteomes" id="UP000183410">
    <property type="component" value="Unassembled WGS sequence"/>
</dbReference>